<evidence type="ECO:0000313" key="1">
    <source>
        <dbReference type="EMBL" id="QQC87397.1"/>
    </source>
</evidence>
<accession>A0A7T4PC33</accession>
<dbReference type="SUPFAM" id="SSF141571">
    <property type="entry name" value="Pentapeptide repeat-like"/>
    <property type="match status" value="1"/>
</dbReference>
<reference evidence="1 2" key="1">
    <citation type="submission" date="2020-12" db="EMBL/GenBank/DDBJ databases">
        <title>Identification and biosynthesis of polyene macrolides produced by Streptomyces alfalfae Men-myco-93-63.</title>
        <authorList>
            <person name="Liu D."/>
            <person name="Li Y."/>
            <person name="Liu L."/>
            <person name="Han X."/>
            <person name="Shen F."/>
        </authorList>
    </citation>
    <scope>NUCLEOTIDE SEQUENCE [LARGE SCALE GENOMIC DNA]</scope>
    <source>
        <strain evidence="1 2">Men-myco-93-63</strain>
    </source>
</reference>
<name>A0A7T4PC33_9ACTN</name>
<dbReference type="Gene3D" id="2.160.20.80">
    <property type="entry name" value="E3 ubiquitin-protein ligase SopA"/>
    <property type="match status" value="1"/>
</dbReference>
<sequence length="215" mass="23229">MYESEKDRETAIEVLTGFMRTHVRATTGEGLLPHQDHVPDDLQAAADVIGRRPDKGIHQHENSLVAFTQDPDWRPLVPLDLRRAELAGIRLEKALLCRADLRQAELTGADLSFAKCAEAEFHEARAQGAKFHGADVSLADFSGADLRGADLSTADVSFTIFAGARLDGATSSTYANISPRLCVGASMVGVTGISDDLRKSLKEFVARIDDAEPGQ</sequence>
<organism evidence="1 2">
    <name type="scientific">Streptomyces alfalfae</name>
    <dbReference type="NCBI Taxonomy" id="1642299"/>
    <lineage>
        <taxon>Bacteria</taxon>
        <taxon>Bacillati</taxon>
        <taxon>Actinomycetota</taxon>
        <taxon>Actinomycetes</taxon>
        <taxon>Kitasatosporales</taxon>
        <taxon>Streptomycetaceae</taxon>
        <taxon>Streptomyces</taxon>
    </lineage>
</organism>
<dbReference type="AlphaFoldDB" id="A0A7T4PC33"/>
<protein>
    <submittedName>
        <fullName evidence="1">Pentapeptide repeat-containing protein</fullName>
    </submittedName>
</protein>
<evidence type="ECO:0000313" key="2">
    <source>
        <dbReference type="Proteomes" id="UP000596130"/>
    </source>
</evidence>
<dbReference type="PANTHER" id="PTHR14136">
    <property type="entry name" value="BTB_POZ DOMAIN-CONTAINING PROTEIN KCTD9"/>
    <property type="match status" value="1"/>
</dbReference>
<dbReference type="PANTHER" id="PTHR14136:SF17">
    <property type="entry name" value="BTB_POZ DOMAIN-CONTAINING PROTEIN KCTD9"/>
    <property type="match status" value="1"/>
</dbReference>
<proteinExistence type="predicted"/>
<dbReference type="EMBL" id="CP065959">
    <property type="protein sequence ID" value="QQC87397.1"/>
    <property type="molecule type" value="Genomic_DNA"/>
</dbReference>
<dbReference type="InterPro" id="IPR051082">
    <property type="entry name" value="Pentapeptide-BTB/POZ_domain"/>
</dbReference>
<dbReference type="Pfam" id="PF00805">
    <property type="entry name" value="Pentapeptide"/>
    <property type="match status" value="1"/>
</dbReference>
<gene>
    <name evidence="1" type="ORF">I8755_02460</name>
</gene>
<dbReference type="RefSeq" id="WP_198501601.1">
    <property type="nucleotide sequence ID" value="NZ_CP065959.1"/>
</dbReference>
<dbReference type="InterPro" id="IPR001646">
    <property type="entry name" value="5peptide_repeat"/>
</dbReference>
<dbReference type="Proteomes" id="UP000596130">
    <property type="component" value="Chromosome"/>
</dbReference>